<dbReference type="PANTHER" id="PTHR43236">
    <property type="entry name" value="ANTITOXIN HIGA1"/>
    <property type="match status" value="1"/>
</dbReference>
<dbReference type="SMART" id="SM00530">
    <property type="entry name" value="HTH_XRE"/>
    <property type="match status" value="1"/>
</dbReference>
<sequence>MADLNELSAQEIGRRLRLARENAGIRQDEAAQVIDTSRPTLVSIEKGTRRVRIQELQKLAHHYGVSVNALLRREAVHTDLIPRFRKMKETEDHHAAEAVQLLNDLVKAEVELENILGIERRRNYPPERGVNTGNVIELAEQHAQELRDWLGLGSGPVADLFTLIELDLGIRLYQRRLSSGSRVAGLFTYDSEIGACILLNANHPLERREQSAVHELGHFYGTRRSPEVLEEDERFQSREERYAHAFGRSFISPRRSFEMSFRQLTAGADKLTRRHVILLAHQYHISREACIRRLEELSLVKKGTWDWFEMNGGIKDKDAKMVLGEAALRPDPAKEEANQPLSHRMSLMAYEVWNRDLMSEGQLAELLKMGRIELRELLDQMAQGESNSDDLLKLNS</sequence>
<name>A0A0C2HKE1_9BACT</name>
<dbReference type="InterPro" id="IPR010359">
    <property type="entry name" value="IrrE_HExxH"/>
</dbReference>
<dbReference type="GO" id="GO:0003677">
    <property type="term" value="F:DNA binding"/>
    <property type="evidence" value="ECO:0007669"/>
    <property type="project" value="InterPro"/>
</dbReference>
<dbReference type="InterPro" id="IPR001387">
    <property type="entry name" value="Cro/C1-type_HTH"/>
</dbReference>
<dbReference type="InterPro" id="IPR052345">
    <property type="entry name" value="Rad_response_metalloprotease"/>
</dbReference>
<dbReference type="Pfam" id="PF06114">
    <property type="entry name" value="Peptidase_M78"/>
    <property type="match status" value="1"/>
</dbReference>
<dbReference type="Gene3D" id="1.10.260.40">
    <property type="entry name" value="lambda repressor-like DNA-binding domains"/>
    <property type="match status" value="1"/>
</dbReference>
<dbReference type="PROSITE" id="PS50943">
    <property type="entry name" value="HTH_CROC1"/>
    <property type="match status" value="1"/>
</dbReference>
<dbReference type="PANTHER" id="PTHR43236:SF1">
    <property type="entry name" value="BLL7220 PROTEIN"/>
    <property type="match status" value="1"/>
</dbReference>
<comment type="caution">
    <text evidence="3">The sequence shown here is derived from an EMBL/GenBank/DDBJ whole genome shotgun (WGS) entry which is preliminary data.</text>
</comment>
<dbReference type="SUPFAM" id="SSF47413">
    <property type="entry name" value="lambda repressor-like DNA-binding domains"/>
    <property type="match status" value="1"/>
</dbReference>
<accession>A0A0C2HKE1</accession>
<evidence type="ECO:0000256" key="1">
    <source>
        <dbReference type="ARBA" id="ARBA00007227"/>
    </source>
</evidence>
<dbReference type="Gene3D" id="1.10.10.2910">
    <property type="match status" value="1"/>
</dbReference>
<dbReference type="Pfam" id="PF13560">
    <property type="entry name" value="HTH_31"/>
    <property type="match status" value="1"/>
</dbReference>
<keyword evidence="4" id="KW-1185">Reference proteome</keyword>
<evidence type="ECO:0000313" key="3">
    <source>
        <dbReference type="EMBL" id="KIH77536.1"/>
    </source>
</evidence>
<gene>
    <name evidence="3" type="ORF">GFER_02230</name>
</gene>
<dbReference type="EMBL" id="JWJD01000001">
    <property type="protein sequence ID" value="KIH77536.1"/>
    <property type="molecule type" value="Genomic_DNA"/>
</dbReference>
<dbReference type="InterPro" id="IPR010982">
    <property type="entry name" value="Lambda_DNA-bd_dom_sf"/>
</dbReference>
<proteinExistence type="inferred from homology"/>
<dbReference type="AlphaFoldDB" id="A0A0C2HKE1"/>
<dbReference type="RefSeq" id="WP_040095649.1">
    <property type="nucleotide sequence ID" value="NZ_JWJD01000001.1"/>
</dbReference>
<protein>
    <submittedName>
        <fullName evidence="3">Transcriptional regulator</fullName>
    </submittedName>
</protein>
<reference evidence="3 4" key="1">
    <citation type="submission" date="2014-12" db="EMBL/GenBank/DDBJ databases">
        <title>Genomes of Geoalkalibacter ferrihydriticus and Geoalkalibacter subterraneus, two haloalkaliphilic metal-reducing members of the Geobacteraceae.</title>
        <authorList>
            <person name="Badalamenti J.P."/>
            <person name="Torres C.I."/>
            <person name="Krajmalnik-Brown R."/>
            <person name="Bond D.R."/>
        </authorList>
    </citation>
    <scope>NUCLEOTIDE SEQUENCE [LARGE SCALE GENOMIC DNA]</scope>
    <source>
        <strain evidence="3 4">DSM 17813</strain>
    </source>
</reference>
<feature type="domain" description="HTH cro/C1-type" evidence="2">
    <location>
        <begin position="16"/>
        <end position="70"/>
    </location>
</feature>
<dbReference type="CDD" id="cd00093">
    <property type="entry name" value="HTH_XRE"/>
    <property type="match status" value="1"/>
</dbReference>
<comment type="similarity">
    <text evidence="1">Belongs to the short-chain fatty acyl-CoA assimilation regulator (ScfR) family.</text>
</comment>
<organism evidence="3 4">
    <name type="scientific">Geoalkalibacter ferrihydriticus DSM 17813</name>
    <dbReference type="NCBI Taxonomy" id="1121915"/>
    <lineage>
        <taxon>Bacteria</taxon>
        <taxon>Pseudomonadati</taxon>
        <taxon>Thermodesulfobacteriota</taxon>
        <taxon>Desulfuromonadia</taxon>
        <taxon>Desulfuromonadales</taxon>
        <taxon>Geoalkalibacteraceae</taxon>
        <taxon>Geoalkalibacter</taxon>
    </lineage>
</organism>
<evidence type="ECO:0000313" key="4">
    <source>
        <dbReference type="Proteomes" id="UP000035068"/>
    </source>
</evidence>
<dbReference type="Proteomes" id="UP000035068">
    <property type="component" value="Unassembled WGS sequence"/>
</dbReference>
<evidence type="ECO:0000259" key="2">
    <source>
        <dbReference type="PROSITE" id="PS50943"/>
    </source>
</evidence>